<organism evidence="1 2">
    <name type="scientific">Limosilactobacillus allomucosae</name>
    <dbReference type="NCBI Taxonomy" id="3142938"/>
    <lineage>
        <taxon>Bacteria</taxon>
        <taxon>Bacillati</taxon>
        <taxon>Bacillota</taxon>
        <taxon>Bacilli</taxon>
        <taxon>Lactobacillales</taxon>
        <taxon>Lactobacillaceae</taxon>
        <taxon>Limosilactobacillus</taxon>
    </lineage>
</organism>
<comment type="caution">
    <text evidence="1">The sequence shown here is derived from an EMBL/GenBank/DDBJ whole genome shotgun (WGS) entry which is preliminary data.</text>
</comment>
<proteinExistence type="predicted"/>
<name>A0ABV0I527_9LACO</name>
<sequence length="314" mass="36688">MTKYKMANDVLVKINGTDLELQRGVLNFHNLVIDIKESSKELIHALNALATGNIYETEKYEIKRDLDTLSSFGYLNVIHELIKPEKILLVVDEDEYEVYKNSKMKVGKLITSKELIHDKEEESINNIQDSVQRKNKLEEIVTRYSLRNYKHIIWIDTYYDVRRIRIFNMLLKYLEISGTFAISDINFFFITTVQHGTTGCFECLENQIKTRIANIEILNQPMERNMTIEYGHITLKLGFVSLIIDEIIKEGITNTLGNVIEFDTQTKEYFFDSNRIQSSCSICATQNNVFHEEEIVKTVDILNQLKENRYEDSK</sequence>
<keyword evidence="2" id="KW-1185">Reference proteome</keyword>
<protein>
    <recommendedName>
        <fullName evidence="3">Bacteriocin biosynthesis cyclodehydratase domain-containing protein</fullName>
    </recommendedName>
</protein>
<reference evidence="1 2" key="1">
    <citation type="submission" date="2024-04" db="EMBL/GenBank/DDBJ databases">
        <title>Limosilactobacillus allomucosae sp. nov., a novel species isolated from wild boar faecal samples as potential probiotics for domestic pigs.</title>
        <authorList>
            <person name="Chen B."/>
        </authorList>
    </citation>
    <scope>NUCLEOTIDE SEQUENCE [LARGE SCALE GENOMIC DNA]</scope>
    <source>
        <strain evidence="1 2">WILCCON 0055</strain>
    </source>
</reference>
<evidence type="ECO:0008006" key="3">
    <source>
        <dbReference type="Google" id="ProtNLM"/>
    </source>
</evidence>
<gene>
    <name evidence="1" type="ORF">AAVZ08_06515</name>
</gene>
<evidence type="ECO:0000313" key="1">
    <source>
        <dbReference type="EMBL" id="MEO5286244.1"/>
    </source>
</evidence>
<dbReference type="EMBL" id="JBCNVT010000001">
    <property type="protein sequence ID" value="MEO5286244.1"/>
    <property type="molecule type" value="Genomic_DNA"/>
</dbReference>
<dbReference type="RefSeq" id="WP_347985470.1">
    <property type="nucleotide sequence ID" value="NZ_JBCNVT010000001.1"/>
</dbReference>
<dbReference type="Proteomes" id="UP001456307">
    <property type="component" value="Unassembled WGS sequence"/>
</dbReference>
<accession>A0ABV0I527</accession>
<evidence type="ECO:0000313" key="2">
    <source>
        <dbReference type="Proteomes" id="UP001456307"/>
    </source>
</evidence>